<comment type="subcellular location">
    <subcellularLocation>
        <location evidence="1">Virion</location>
    </subcellularLocation>
</comment>
<gene>
    <name evidence="4" type="ORF">ACFOYY_11310</name>
</gene>
<name>A0ABV8EWG1_9ACTN</name>
<evidence type="ECO:0000256" key="1">
    <source>
        <dbReference type="ARBA" id="ARBA00004328"/>
    </source>
</evidence>
<dbReference type="SUPFAM" id="SSF56563">
    <property type="entry name" value="Major capsid protein gp5"/>
    <property type="match status" value="1"/>
</dbReference>
<dbReference type="InterPro" id="IPR024455">
    <property type="entry name" value="Phage_capsid"/>
</dbReference>
<comment type="caution">
    <text evidence="4">The sequence shown here is derived from an EMBL/GenBank/DDBJ whole genome shotgun (WGS) entry which is preliminary data.</text>
</comment>
<evidence type="ECO:0000313" key="4">
    <source>
        <dbReference type="EMBL" id="MFC3980714.1"/>
    </source>
</evidence>
<dbReference type="Proteomes" id="UP001595698">
    <property type="component" value="Unassembled WGS sequence"/>
</dbReference>
<sequence>MTTLAHLIAAAQRQKVAAQRRVSDAEAKADRILQRCKDEGRRTVTLEEEERIDALIAEKRAASDLVKEATAEIELLREEQRQEAEIVRLQSQIHPTGVTLPGQDRVIRVGAEARTYQPPQADRDGRGVTGPSFLRDLFMSQVHHDPAASERLARHGREIEIDNPGFALRAINTGAVSGFVPPQYLVEMFAEYARAGRPVANLCRRLPLPEKGMTVDIPRVTTPTTVGVQASENATVSNQDLDDTMLQVPVVTVAGYVDTSRQSIERGVIIEEVLFADLAAAYAASLDAQVINGSGSSGQHLGLLNVSGANAITYTDASPTVPELWPKLADAVGKVMAGRFTGPTAMVSHPSLWAWLLAERDTTGRPMFEPSGVAFNPMGTTDNPTQYGSGPQGNVLVPFVASGSVPTNLGAGTNETRIIVADFRDCILMEDASAAPAQLRFDEPLSNSLGVRLVAYGYSAFASGRQPKAISVVSGTGLIVPAL</sequence>
<proteinExistence type="predicted"/>
<evidence type="ECO:0000256" key="2">
    <source>
        <dbReference type="SAM" id="Coils"/>
    </source>
</evidence>
<dbReference type="Gene3D" id="3.30.2400.10">
    <property type="entry name" value="Major capsid protein gp5"/>
    <property type="match status" value="1"/>
</dbReference>
<organism evidence="4 5">
    <name type="scientific">Streptosporangium jomthongense</name>
    <dbReference type="NCBI Taxonomy" id="1193683"/>
    <lineage>
        <taxon>Bacteria</taxon>
        <taxon>Bacillati</taxon>
        <taxon>Actinomycetota</taxon>
        <taxon>Actinomycetes</taxon>
        <taxon>Streptosporangiales</taxon>
        <taxon>Streptosporangiaceae</taxon>
        <taxon>Streptosporangium</taxon>
    </lineage>
</organism>
<dbReference type="RefSeq" id="WP_386189703.1">
    <property type="nucleotide sequence ID" value="NZ_JBHSBC010000010.1"/>
</dbReference>
<feature type="coiled-coil region" evidence="2">
    <location>
        <begin position="8"/>
        <end position="92"/>
    </location>
</feature>
<dbReference type="NCBIfam" id="TIGR01554">
    <property type="entry name" value="major_cap_HK97"/>
    <property type="match status" value="1"/>
</dbReference>
<dbReference type="InterPro" id="IPR054612">
    <property type="entry name" value="Phage_capsid-like_C"/>
</dbReference>
<protein>
    <submittedName>
        <fullName evidence="4">Phage major capsid protein</fullName>
    </submittedName>
</protein>
<feature type="domain" description="Phage capsid-like C-terminal" evidence="3">
    <location>
        <begin position="179"/>
        <end position="432"/>
    </location>
</feature>
<evidence type="ECO:0000259" key="3">
    <source>
        <dbReference type="Pfam" id="PF05065"/>
    </source>
</evidence>
<reference evidence="5" key="1">
    <citation type="journal article" date="2019" name="Int. J. Syst. Evol. Microbiol.">
        <title>The Global Catalogue of Microorganisms (GCM) 10K type strain sequencing project: providing services to taxonomists for standard genome sequencing and annotation.</title>
        <authorList>
            <consortium name="The Broad Institute Genomics Platform"/>
            <consortium name="The Broad Institute Genome Sequencing Center for Infectious Disease"/>
            <person name="Wu L."/>
            <person name="Ma J."/>
        </authorList>
    </citation>
    <scope>NUCLEOTIDE SEQUENCE [LARGE SCALE GENOMIC DNA]</scope>
    <source>
        <strain evidence="5">TBRC 7912</strain>
    </source>
</reference>
<dbReference type="EMBL" id="JBHSBC010000010">
    <property type="protein sequence ID" value="MFC3980714.1"/>
    <property type="molecule type" value="Genomic_DNA"/>
</dbReference>
<dbReference type="Pfam" id="PF05065">
    <property type="entry name" value="Phage_capsid"/>
    <property type="match status" value="1"/>
</dbReference>
<accession>A0ABV8EWG1</accession>
<keyword evidence="2" id="KW-0175">Coiled coil</keyword>
<keyword evidence="5" id="KW-1185">Reference proteome</keyword>
<evidence type="ECO:0000313" key="5">
    <source>
        <dbReference type="Proteomes" id="UP001595698"/>
    </source>
</evidence>